<dbReference type="GO" id="GO:0005524">
    <property type="term" value="F:ATP binding"/>
    <property type="evidence" value="ECO:0007669"/>
    <property type="project" value="UniProtKB-KW"/>
</dbReference>
<proteinExistence type="inferred from homology"/>
<keyword evidence="3" id="KW-0067">ATP-binding</keyword>
<dbReference type="Pfam" id="PF00501">
    <property type="entry name" value="AMP-binding"/>
    <property type="match status" value="1"/>
</dbReference>
<feature type="domain" description="AMP-dependent synthetase/ligase" evidence="4">
    <location>
        <begin position="13"/>
        <end position="358"/>
    </location>
</feature>
<dbReference type="Proteomes" id="UP000253314">
    <property type="component" value="Unassembled WGS sequence"/>
</dbReference>
<dbReference type="InterPro" id="IPR042099">
    <property type="entry name" value="ANL_N_sf"/>
</dbReference>
<dbReference type="InterPro" id="IPR025110">
    <property type="entry name" value="AMP-bd_C"/>
</dbReference>
<feature type="domain" description="AMP-binding enzyme C-terminal" evidence="5">
    <location>
        <begin position="409"/>
        <end position="484"/>
    </location>
</feature>
<name>A0A366Y3A5_9BACI</name>
<dbReference type="Gene3D" id="3.40.50.12780">
    <property type="entry name" value="N-terminal domain of ligase-like"/>
    <property type="match status" value="1"/>
</dbReference>
<dbReference type="Gene3D" id="3.30.300.30">
    <property type="match status" value="1"/>
</dbReference>
<keyword evidence="3" id="KW-0547">Nucleotide-binding</keyword>
<dbReference type="FunFam" id="3.30.300.30:FF:000008">
    <property type="entry name" value="2,3-dihydroxybenzoate-AMP ligase"/>
    <property type="match status" value="1"/>
</dbReference>
<dbReference type="InterPro" id="IPR020845">
    <property type="entry name" value="AMP-binding_CS"/>
</dbReference>
<dbReference type="EMBL" id="QOCW01000002">
    <property type="protein sequence ID" value="RBW70883.1"/>
    <property type="molecule type" value="Genomic_DNA"/>
</dbReference>
<evidence type="ECO:0000256" key="2">
    <source>
        <dbReference type="ARBA" id="ARBA00022598"/>
    </source>
</evidence>
<protein>
    <submittedName>
        <fullName evidence="6">Acyl-CoA synthetase</fullName>
    </submittedName>
</protein>
<comment type="similarity">
    <text evidence="1">Belongs to the ATP-dependent AMP-binding enzyme family.</text>
</comment>
<evidence type="ECO:0000313" key="6">
    <source>
        <dbReference type="EMBL" id="RBW70883.1"/>
    </source>
</evidence>
<dbReference type="PANTHER" id="PTHR43201:SF5">
    <property type="entry name" value="MEDIUM-CHAIN ACYL-COA LIGASE ACSF2, MITOCHONDRIAL"/>
    <property type="match status" value="1"/>
</dbReference>
<dbReference type="Pfam" id="PF13193">
    <property type="entry name" value="AMP-binding_C"/>
    <property type="match status" value="1"/>
</dbReference>
<dbReference type="PROSITE" id="PS00455">
    <property type="entry name" value="AMP_BINDING"/>
    <property type="match status" value="1"/>
</dbReference>
<dbReference type="SUPFAM" id="SSF56801">
    <property type="entry name" value="Acetyl-CoA synthetase-like"/>
    <property type="match status" value="1"/>
</dbReference>
<evidence type="ECO:0000256" key="3">
    <source>
        <dbReference type="ARBA" id="ARBA00022840"/>
    </source>
</evidence>
<evidence type="ECO:0000256" key="1">
    <source>
        <dbReference type="ARBA" id="ARBA00006432"/>
    </source>
</evidence>
<dbReference type="GO" id="GO:0006631">
    <property type="term" value="P:fatty acid metabolic process"/>
    <property type="evidence" value="ECO:0007669"/>
    <property type="project" value="TreeGrafter"/>
</dbReference>
<evidence type="ECO:0000259" key="5">
    <source>
        <dbReference type="Pfam" id="PF13193"/>
    </source>
</evidence>
<dbReference type="GO" id="GO:0031956">
    <property type="term" value="F:medium-chain fatty acid-CoA ligase activity"/>
    <property type="evidence" value="ECO:0007669"/>
    <property type="project" value="TreeGrafter"/>
</dbReference>
<gene>
    <name evidence="6" type="ORF">DS031_02465</name>
</gene>
<reference evidence="6 7" key="1">
    <citation type="submission" date="2018-07" db="EMBL/GenBank/DDBJ databases">
        <title>Lottiidibacillus patelloidae gen. nov., sp. nov., isolated from the intestinal tract of a marine limpet and the reclassification of B. taeanensis BH030017T, B. algicola KMM 3737T and B. hwajinpoensis SW-72T as genus Lottiidibacillus.</title>
        <authorList>
            <person name="Liu R."/>
            <person name="Huang Z."/>
        </authorList>
    </citation>
    <scope>NUCLEOTIDE SEQUENCE [LARGE SCALE GENOMIC DNA]</scope>
    <source>
        <strain evidence="6 7">BH030017</strain>
    </source>
</reference>
<dbReference type="PANTHER" id="PTHR43201">
    <property type="entry name" value="ACYL-COA SYNTHETASE"/>
    <property type="match status" value="1"/>
</dbReference>
<dbReference type="OrthoDB" id="9757771at2"/>
<keyword evidence="2" id="KW-0436">Ligase</keyword>
<dbReference type="InterPro" id="IPR000873">
    <property type="entry name" value="AMP-dep_synth/lig_dom"/>
</dbReference>
<dbReference type="AlphaFoldDB" id="A0A366Y3A5"/>
<keyword evidence="7" id="KW-1185">Reference proteome</keyword>
<evidence type="ECO:0000259" key="4">
    <source>
        <dbReference type="Pfam" id="PF00501"/>
    </source>
</evidence>
<comment type="caution">
    <text evidence="6">The sequence shown here is derived from an EMBL/GenBank/DDBJ whole genome shotgun (WGS) entry which is preliminary data.</text>
</comment>
<evidence type="ECO:0000313" key="7">
    <source>
        <dbReference type="Proteomes" id="UP000253314"/>
    </source>
</evidence>
<dbReference type="InterPro" id="IPR045851">
    <property type="entry name" value="AMP-bd_C_sf"/>
</dbReference>
<organism evidence="6 7">
    <name type="scientific">Bacillus taeanensis</name>
    <dbReference type="NCBI Taxonomy" id="273032"/>
    <lineage>
        <taxon>Bacteria</taxon>
        <taxon>Bacillati</taxon>
        <taxon>Bacillota</taxon>
        <taxon>Bacilli</taxon>
        <taxon>Bacillales</taxon>
        <taxon>Bacillaceae</taxon>
        <taxon>Bacillus</taxon>
    </lineage>
</organism>
<sequence length="501" mass="57364">MIKLFVTDHLKIHAEKMPNKPAVIFEGEILTYRELYNNSYKTAASLKNRFNQMENIQKNVAIFADNCLEYIEIFSAISMAGFTAVTLDPKWSNKELMAILEDIKPAGVFIHEHYIHRLTQILSSQQLISLNEQYKQFRQNDESFLLESQEKSGEHAFYIGFTSGTTGRPKGYIRSHRSWIKSFEGSKYEFQITKKEHIYVPGPLVHSLFLYAVIHGLYEGCTITLSKDFNLDLVDQTLHKGNISVLYAVPTMLEAIIENQTIYKSVEVILSAGAKWHPDSKRRAAACFPSASLYEFYGASETSFITVLDPEGNIKKPSSVGRPFYNVEISIRTENSEEAKLEEIGHLFVKSDLVFSGYVNNEQATKKILQNGWVNIGDLAYQDDEGYIFLVGRKKNMIISGGLNIYPEEVEAVLLTMDDVEEVAVFGMPDHYWGEKVTACVKWKENKERSIHELKEYCRSHLSRYKCPKEWIFIKKFPYTSSGKIARDKLQTLLKEEGVIL</sequence>
<accession>A0A366Y3A5</accession>